<dbReference type="Proteomes" id="UP001198630">
    <property type="component" value="Unassembled WGS sequence"/>
</dbReference>
<evidence type="ECO:0000313" key="2">
    <source>
        <dbReference type="Proteomes" id="UP001198630"/>
    </source>
</evidence>
<protein>
    <recommendedName>
        <fullName evidence="3">Transposase</fullName>
    </recommendedName>
</protein>
<dbReference type="EMBL" id="JAJNCO010000020">
    <property type="protein sequence ID" value="MCD2114352.1"/>
    <property type="molecule type" value="Genomic_DNA"/>
</dbReference>
<gene>
    <name evidence="1" type="ORF">LQ384_24905</name>
</gene>
<sequence length="119" mass="13979">MPDRTPDPLTNYFPPNWDDRPRVKRWNGHIRREDWLLRVKEDLVSIIELLSQQVTNANQDALDASFLAEWRIHRMLTQAGIGARIYLQLIRARHRGRKTARIEDLLSLGANRECHKKAS</sequence>
<reference evidence="1" key="1">
    <citation type="submission" date="2021-11" db="EMBL/GenBank/DDBJ databases">
        <title>Development of a sustainable strategy for remediation of hydrocarbon-contaminated territories based on the waste exchange concept.</title>
        <authorList>
            <person name="Elkin A."/>
        </authorList>
    </citation>
    <scope>NUCLEOTIDE SEQUENCE</scope>
    <source>
        <strain evidence="1">IEGM 757</strain>
    </source>
</reference>
<comment type="caution">
    <text evidence="1">The sequence shown here is derived from an EMBL/GenBank/DDBJ whole genome shotgun (WGS) entry which is preliminary data.</text>
</comment>
<dbReference type="RefSeq" id="WP_230792418.1">
    <property type="nucleotide sequence ID" value="NZ_JAJNCO010000020.1"/>
</dbReference>
<evidence type="ECO:0000313" key="1">
    <source>
        <dbReference type="EMBL" id="MCD2114352.1"/>
    </source>
</evidence>
<organism evidence="1 2">
    <name type="scientific">Rhodococcus rhodochrous</name>
    <dbReference type="NCBI Taxonomy" id="1829"/>
    <lineage>
        <taxon>Bacteria</taxon>
        <taxon>Bacillati</taxon>
        <taxon>Actinomycetota</taxon>
        <taxon>Actinomycetes</taxon>
        <taxon>Mycobacteriales</taxon>
        <taxon>Nocardiaceae</taxon>
        <taxon>Rhodococcus</taxon>
    </lineage>
</organism>
<accession>A0AAW4XMQ4</accession>
<name>A0AAW4XMQ4_RHORH</name>
<evidence type="ECO:0008006" key="3">
    <source>
        <dbReference type="Google" id="ProtNLM"/>
    </source>
</evidence>
<dbReference type="AlphaFoldDB" id="A0AAW4XMQ4"/>
<proteinExistence type="predicted"/>